<evidence type="ECO:0000256" key="2">
    <source>
        <dbReference type="ARBA" id="ARBA00004613"/>
    </source>
</evidence>
<dbReference type="PANTHER" id="PTHR11177">
    <property type="entry name" value="CHITINASE"/>
    <property type="match status" value="1"/>
</dbReference>
<dbReference type="PROSITE" id="PS51910">
    <property type="entry name" value="GH18_2"/>
    <property type="match status" value="1"/>
</dbReference>
<dbReference type="FunFam" id="3.10.50.10:FF:000005">
    <property type="entry name" value="Endochitinase B1"/>
    <property type="match status" value="1"/>
</dbReference>
<evidence type="ECO:0000256" key="8">
    <source>
        <dbReference type="ARBA" id="ARBA00023277"/>
    </source>
</evidence>
<feature type="domain" description="GH18" evidence="12">
    <location>
        <begin position="55"/>
        <end position="418"/>
    </location>
</feature>
<dbReference type="SUPFAM" id="SSF51445">
    <property type="entry name" value="(Trans)glycosidases"/>
    <property type="match status" value="1"/>
</dbReference>
<dbReference type="CDD" id="cd06548">
    <property type="entry name" value="GH18_chitinase"/>
    <property type="match status" value="1"/>
</dbReference>
<dbReference type="Proteomes" id="UP000091956">
    <property type="component" value="Unassembled WGS sequence"/>
</dbReference>
<dbReference type="EMBL" id="KV460265">
    <property type="protein sequence ID" value="OBT92611.2"/>
    <property type="molecule type" value="Genomic_DNA"/>
</dbReference>
<dbReference type="Pfam" id="PF00704">
    <property type="entry name" value="Glyco_hydro_18"/>
    <property type="match status" value="1"/>
</dbReference>
<accession>A0A1B8G9W6</accession>
<dbReference type="InterPro" id="IPR050314">
    <property type="entry name" value="Glycosyl_Hydrlase_18"/>
</dbReference>
<reference evidence="13 14" key="1">
    <citation type="submission" date="2016-03" db="EMBL/GenBank/DDBJ databases">
        <title>Comparative genomics of Pseudogymnoascus destructans, the fungus causing white-nose syndrome of bats.</title>
        <authorList>
            <person name="Palmer J.M."/>
            <person name="Drees K.P."/>
            <person name="Foster J.T."/>
            <person name="Lindner D.L."/>
        </authorList>
    </citation>
    <scope>NUCLEOTIDE SEQUENCE [LARGE SCALE GENOMIC DNA]</scope>
    <source>
        <strain evidence="13 14">UAMH 10579</strain>
    </source>
</reference>
<dbReference type="GO" id="GO:0005576">
    <property type="term" value="C:extracellular region"/>
    <property type="evidence" value="ECO:0007669"/>
    <property type="project" value="UniProtKB-SubCell"/>
</dbReference>
<dbReference type="PANTHER" id="PTHR11177:SF384">
    <property type="entry name" value="CHITINASE"/>
    <property type="match status" value="1"/>
</dbReference>
<dbReference type="GO" id="GO:0006032">
    <property type="term" value="P:chitin catabolic process"/>
    <property type="evidence" value="ECO:0007669"/>
    <property type="project" value="UniProtKB-KW"/>
</dbReference>
<keyword evidence="5" id="KW-0964">Secreted</keyword>
<dbReference type="AlphaFoldDB" id="A0A1B8G9W6"/>
<dbReference type="SMART" id="SM00636">
    <property type="entry name" value="Glyco_18"/>
    <property type="match status" value="1"/>
</dbReference>
<keyword evidence="7" id="KW-0146">Chitin degradation</keyword>
<evidence type="ECO:0000256" key="3">
    <source>
        <dbReference type="ARBA" id="ARBA00008682"/>
    </source>
</evidence>
<dbReference type="InterPro" id="IPR029070">
    <property type="entry name" value="Chitinase_insertion_sf"/>
</dbReference>
<keyword evidence="10" id="KW-0624">Polysaccharide degradation</keyword>
<evidence type="ECO:0000313" key="13">
    <source>
        <dbReference type="EMBL" id="OBT92611.2"/>
    </source>
</evidence>
<dbReference type="Gene3D" id="3.10.50.10">
    <property type="match status" value="1"/>
</dbReference>
<dbReference type="SUPFAM" id="SSF54556">
    <property type="entry name" value="Chitinase insertion domain"/>
    <property type="match status" value="1"/>
</dbReference>
<dbReference type="GO" id="GO:0000272">
    <property type="term" value="P:polysaccharide catabolic process"/>
    <property type="evidence" value="ECO:0007669"/>
    <property type="project" value="UniProtKB-KW"/>
</dbReference>
<evidence type="ECO:0000256" key="1">
    <source>
        <dbReference type="ARBA" id="ARBA00000822"/>
    </source>
</evidence>
<dbReference type="STRING" id="342668.A0A1B8G9W6"/>
<keyword evidence="9 11" id="KW-0326">Glycosidase</keyword>
<organism evidence="13 14">
    <name type="scientific">Pseudogymnoascus verrucosus</name>
    <dbReference type="NCBI Taxonomy" id="342668"/>
    <lineage>
        <taxon>Eukaryota</taxon>
        <taxon>Fungi</taxon>
        <taxon>Dikarya</taxon>
        <taxon>Ascomycota</taxon>
        <taxon>Pezizomycotina</taxon>
        <taxon>Leotiomycetes</taxon>
        <taxon>Thelebolales</taxon>
        <taxon>Thelebolaceae</taxon>
        <taxon>Pseudogymnoascus</taxon>
    </lineage>
</organism>
<dbReference type="Gene3D" id="3.20.20.80">
    <property type="entry name" value="Glycosidases"/>
    <property type="match status" value="1"/>
</dbReference>
<dbReference type="InterPro" id="IPR011583">
    <property type="entry name" value="Chitinase_II/V-like_cat"/>
</dbReference>
<dbReference type="PROSITE" id="PS01095">
    <property type="entry name" value="GH18_1"/>
    <property type="match status" value="1"/>
</dbReference>
<keyword evidence="6 11" id="KW-0378">Hydrolase</keyword>
<evidence type="ECO:0000256" key="6">
    <source>
        <dbReference type="ARBA" id="ARBA00022801"/>
    </source>
</evidence>
<sequence>MMTIGGPFKAAWAAVTGWRGKKTPTPPTAAGGKTDATTVVKAGDTDTVPAEAVAYKNAGYFVNWAIYGRNFQPDQIQAAQLTHVLYAFANLRADGTVFLSDTYSDLEKHYPADSWNETGTNLYGCAKQLYLLKKKNRTMKVLLSIGGWTYSSNFAAAAATPTTRALFASTAVEFVKDLGFDGLDIDWEYPANDTEAQNYVLLLKAVRAALDAYANDNAKGYKFQLTIAAPAGPDKYNILKMKDMDAYLDAWHVMTYDFAGSWSTVTGHDANLYPSKTIPDSTPFSIDKAVTDYIAAGVPAAKLVIGVPLYGRSFAATDGMGKNFSGVGSGSWENGVWDYKALPKAGATVQVDNDAKARYSYDPATKELITFDTVDDAKTKAAYVKSKGLGGAMYWETSADKAGDQSLIGTFAGSFGALEKSQNLLSYPKSKYANLVAGMP</sequence>
<dbReference type="GO" id="GO:0008843">
    <property type="term" value="F:endochitinase activity"/>
    <property type="evidence" value="ECO:0007669"/>
    <property type="project" value="UniProtKB-EC"/>
</dbReference>
<evidence type="ECO:0000259" key="12">
    <source>
        <dbReference type="PROSITE" id="PS51910"/>
    </source>
</evidence>
<reference evidence="14" key="2">
    <citation type="journal article" date="2018" name="Nat. Commun.">
        <title>Extreme sensitivity to ultraviolet light in the fungal pathogen causing white-nose syndrome of bats.</title>
        <authorList>
            <person name="Palmer J.M."/>
            <person name="Drees K.P."/>
            <person name="Foster J.T."/>
            <person name="Lindner D.L."/>
        </authorList>
    </citation>
    <scope>NUCLEOTIDE SEQUENCE [LARGE SCALE GENOMIC DNA]</scope>
    <source>
        <strain evidence="14">UAMH 10579</strain>
    </source>
</reference>
<evidence type="ECO:0000256" key="9">
    <source>
        <dbReference type="ARBA" id="ARBA00023295"/>
    </source>
</evidence>
<name>A0A1B8G9W6_9PEZI</name>
<dbReference type="EC" id="3.2.1.14" evidence="4"/>
<keyword evidence="8" id="KW-0119">Carbohydrate metabolism</keyword>
<evidence type="ECO:0000313" key="14">
    <source>
        <dbReference type="Proteomes" id="UP000091956"/>
    </source>
</evidence>
<dbReference type="FunFam" id="3.20.20.80:FF:000075">
    <property type="entry name" value="Sporulation-specific chitinase"/>
    <property type="match status" value="1"/>
</dbReference>
<dbReference type="RefSeq" id="XP_018126344.2">
    <property type="nucleotide sequence ID" value="XM_018279044.2"/>
</dbReference>
<gene>
    <name evidence="13" type="primary">CHI1</name>
    <name evidence="13" type="ORF">VE01_09631</name>
</gene>
<dbReference type="GeneID" id="28843017"/>
<evidence type="ECO:0000256" key="4">
    <source>
        <dbReference type="ARBA" id="ARBA00012729"/>
    </source>
</evidence>
<comment type="catalytic activity">
    <reaction evidence="1">
        <text>Random endo-hydrolysis of N-acetyl-beta-D-glucosaminide (1-&gt;4)-beta-linkages in chitin and chitodextrins.</text>
        <dbReference type="EC" id="3.2.1.14"/>
    </reaction>
</comment>
<comment type="subcellular location">
    <subcellularLocation>
        <location evidence="2">Secreted</location>
    </subcellularLocation>
</comment>
<dbReference type="GO" id="GO:0008061">
    <property type="term" value="F:chitin binding"/>
    <property type="evidence" value="ECO:0007669"/>
    <property type="project" value="InterPro"/>
</dbReference>
<dbReference type="InterPro" id="IPR001579">
    <property type="entry name" value="Glyco_hydro_18_chit_AS"/>
</dbReference>
<protein>
    <recommendedName>
        <fullName evidence="4">chitinase</fullName>
        <ecNumber evidence="4">3.2.1.14</ecNumber>
    </recommendedName>
</protein>
<evidence type="ECO:0000256" key="7">
    <source>
        <dbReference type="ARBA" id="ARBA00023024"/>
    </source>
</evidence>
<dbReference type="InterPro" id="IPR001223">
    <property type="entry name" value="Glyco_hydro18_cat"/>
</dbReference>
<dbReference type="InterPro" id="IPR017853">
    <property type="entry name" value="GH"/>
</dbReference>
<comment type="similarity">
    <text evidence="3">Belongs to the glycosyl hydrolase 18 family. Chitinase class V subfamily.</text>
</comment>
<proteinExistence type="inferred from homology"/>
<keyword evidence="14" id="KW-1185">Reference proteome</keyword>
<evidence type="ECO:0000256" key="11">
    <source>
        <dbReference type="RuleBase" id="RU000489"/>
    </source>
</evidence>
<evidence type="ECO:0000256" key="5">
    <source>
        <dbReference type="ARBA" id="ARBA00022525"/>
    </source>
</evidence>
<evidence type="ECO:0000256" key="10">
    <source>
        <dbReference type="ARBA" id="ARBA00023326"/>
    </source>
</evidence>